<dbReference type="EnsemblPlants" id="KRG90971">
    <property type="protein sequence ID" value="KRG90971"/>
    <property type="gene ID" value="GLYMA_20G125100"/>
</dbReference>
<dbReference type="Pfam" id="PF09810">
    <property type="entry name" value="Exo5"/>
    <property type="match status" value="1"/>
</dbReference>
<evidence type="ECO:0000313" key="4">
    <source>
        <dbReference type="Proteomes" id="UP000008827"/>
    </source>
</evidence>
<reference evidence="2 3" key="1">
    <citation type="journal article" date="2010" name="Nature">
        <title>Genome sequence of the palaeopolyploid soybean.</title>
        <authorList>
            <person name="Schmutz J."/>
            <person name="Cannon S.B."/>
            <person name="Schlueter J."/>
            <person name="Ma J."/>
            <person name="Mitros T."/>
            <person name="Nelson W."/>
            <person name="Hyten D.L."/>
            <person name="Song Q."/>
            <person name="Thelen J.J."/>
            <person name="Cheng J."/>
            <person name="Xu D."/>
            <person name="Hellsten U."/>
            <person name="May G.D."/>
            <person name="Yu Y."/>
            <person name="Sakurai T."/>
            <person name="Umezawa T."/>
            <person name="Bhattacharyya M.K."/>
            <person name="Sandhu D."/>
            <person name="Valliyodan B."/>
            <person name="Lindquist E."/>
            <person name="Peto M."/>
            <person name="Grant D."/>
            <person name="Shu S."/>
            <person name="Goodstein D."/>
            <person name="Barry K."/>
            <person name="Futrell-Griggs M."/>
            <person name="Abernathy B."/>
            <person name="Du J."/>
            <person name="Tian Z."/>
            <person name="Zhu L."/>
            <person name="Gill N."/>
            <person name="Joshi T."/>
            <person name="Libault M."/>
            <person name="Sethuraman A."/>
            <person name="Zhang X.-C."/>
            <person name="Shinozaki K."/>
            <person name="Nguyen H.T."/>
            <person name="Wing R.A."/>
            <person name="Cregan P."/>
            <person name="Specht J."/>
            <person name="Grimwood J."/>
            <person name="Rokhsar D."/>
            <person name="Stacey G."/>
            <person name="Shoemaker R.C."/>
            <person name="Jackson S.A."/>
        </authorList>
    </citation>
    <scope>NUCLEOTIDE SEQUENCE</scope>
    <source>
        <strain evidence="3">cv. Williams 82</strain>
        <tissue evidence="2">Callus</tissue>
    </source>
</reference>
<evidence type="ECO:0000313" key="2">
    <source>
        <dbReference type="EMBL" id="KRG90971.1"/>
    </source>
</evidence>
<organism evidence="2">
    <name type="scientific">Glycine max</name>
    <name type="common">Soybean</name>
    <name type="synonym">Glycine hispida</name>
    <dbReference type="NCBI Taxonomy" id="3847"/>
    <lineage>
        <taxon>Eukaryota</taxon>
        <taxon>Viridiplantae</taxon>
        <taxon>Streptophyta</taxon>
        <taxon>Embryophyta</taxon>
        <taxon>Tracheophyta</taxon>
        <taxon>Spermatophyta</taxon>
        <taxon>Magnoliopsida</taxon>
        <taxon>eudicotyledons</taxon>
        <taxon>Gunneridae</taxon>
        <taxon>Pentapetalae</taxon>
        <taxon>rosids</taxon>
        <taxon>fabids</taxon>
        <taxon>Fabales</taxon>
        <taxon>Fabaceae</taxon>
        <taxon>Papilionoideae</taxon>
        <taxon>50 kb inversion clade</taxon>
        <taxon>NPAAA clade</taxon>
        <taxon>indigoferoid/millettioid clade</taxon>
        <taxon>Phaseoleae</taxon>
        <taxon>Glycine</taxon>
        <taxon>Glycine subgen. Soja</taxon>
    </lineage>
</organism>
<accession>A0A0R0EAW5</accession>
<name>A0A0R0EAW5_SOYBN</name>
<reference evidence="2" key="3">
    <citation type="submission" date="2018-07" db="EMBL/GenBank/DDBJ databases">
        <title>WGS assembly of Glycine max.</title>
        <authorList>
            <person name="Schmutz J."/>
            <person name="Cannon S."/>
            <person name="Schlueter J."/>
            <person name="Ma J."/>
            <person name="Mitros T."/>
            <person name="Nelson W."/>
            <person name="Hyten D."/>
            <person name="Song Q."/>
            <person name="Thelen J."/>
            <person name="Cheng J."/>
            <person name="Xu D."/>
            <person name="Hellsten U."/>
            <person name="May G."/>
            <person name="Yu Y."/>
            <person name="Sakurai T."/>
            <person name="Umezawa T."/>
            <person name="Bhattacharyya M."/>
            <person name="Sandhu D."/>
            <person name="Valliyodan B."/>
            <person name="Lindquist E."/>
            <person name="Peto M."/>
            <person name="Grant D."/>
            <person name="Shu S."/>
            <person name="Goodstein D."/>
            <person name="Barry K."/>
            <person name="Futrell-Griggs M."/>
            <person name="Abernathy B."/>
            <person name="Du J."/>
            <person name="Tian Z."/>
            <person name="Zhu L."/>
            <person name="Gill N."/>
            <person name="Joshi T."/>
            <person name="Libault M."/>
            <person name="Sethuraman A."/>
            <person name="Zhang X."/>
            <person name="Shinozaki K."/>
            <person name="Nguyen H."/>
            <person name="Wing R."/>
            <person name="Cregan P."/>
            <person name="Specht J."/>
            <person name="Grimwood J."/>
            <person name="Rokhsar D."/>
            <person name="Stacey G."/>
            <person name="Shoemaker R."/>
            <person name="Jackson S."/>
        </authorList>
    </citation>
    <scope>NUCLEOTIDE SEQUENCE</scope>
    <source>
        <tissue evidence="2">Callus</tissue>
    </source>
</reference>
<dbReference type="PANTHER" id="PTHR14464:SF4">
    <property type="entry name" value="EXONUCLEASE V"/>
    <property type="match status" value="1"/>
</dbReference>
<dbReference type="ExpressionAtlas" id="A0A0R0EAW5">
    <property type="expression patterns" value="baseline and differential"/>
</dbReference>
<dbReference type="GO" id="GO:0036297">
    <property type="term" value="P:interstrand cross-link repair"/>
    <property type="evidence" value="ECO:0000318"/>
    <property type="project" value="GO_Central"/>
</dbReference>
<dbReference type="Gramene" id="KRG90971">
    <property type="protein sequence ID" value="KRG90971"/>
    <property type="gene ID" value="GLYMA_20G125100"/>
</dbReference>
<dbReference type="InterPro" id="IPR019190">
    <property type="entry name" value="EXOV"/>
</dbReference>
<protein>
    <submittedName>
        <fullName evidence="2 3">Uncharacterized protein</fullName>
    </submittedName>
</protein>
<comment type="similarity">
    <text evidence="1">Belongs to the EXO5 family.</text>
</comment>
<dbReference type="SMR" id="A0A0R0EAW5"/>
<dbReference type="InParanoid" id="A0A0R0EAW5"/>
<proteinExistence type="inferred from homology"/>
<dbReference type="PANTHER" id="PTHR14464">
    <property type="entry name" value="EXONUCLEASE V"/>
    <property type="match status" value="1"/>
</dbReference>
<dbReference type="EMBL" id="CM000853">
    <property type="protein sequence ID" value="KRG90971.1"/>
    <property type="molecule type" value="Genomic_DNA"/>
</dbReference>
<evidence type="ECO:0000256" key="1">
    <source>
        <dbReference type="ARBA" id="ARBA00009797"/>
    </source>
</evidence>
<keyword evidence="4" id="KW-1185">Reference proteome</keyword>
<dbReference type="GO" id="GO:0045145">
    <property type="term" value="F:single-stranded DNA 5'-3' DNA exonuclease activity"/>
    <property type="evidence" value="ECO:0000318"/>
    <property type="project" value="GO_Central"/>
</dbReference>
<dbReference type="FunCoup" id="A0A0R0EAW5">
    <property type="interactions" value="3912"/>
</dbReference>
<sequence length="323" mass="36622">MARTSSNIPTEIRSDEGIVSTELTEAALAFAASSPVTAAAIPAIQSHTPASQSRRGFSVTDVSKTEWCDKQMEFSLSFKEFKNDETKPGEEWCSQRKIDSDISFRGGRRKNEAIKAGIDRHVQLQREVLSPVKVKSLEEVMAAKLVNFINGMNQLHTEGLTRELPIVSFDFAQGIWMVGKIDEVRMPKAENYHNPILVEIKTCFQDAVPSEPQKRDGRIQLMCYKYLWDSLLNPQHALCEDLRAAFADDFGISAVTLDDVVICYQNTCKILSPSHDQLVLIYKSQRDHSMLVEEKVAYDDVWIKSQIQSCLEFWLGQRYCDFV</sequence>
<gene>
    <name evidence="2" type="ORF">GLYMA_20G125100</name>
</gene>
<dbReference type="STRING" id="3847.A0A0R0EAW5"/>
<dbReference type="OMA" id="YLWDSLI"/>
<dbReference type="Proteomes" id="UP000008827">
    <property type="component" value="Chromosome 20"/>
</dbReference>
<dbReference type="AlphaFoldDB" id="A0A0R0EAW5"/>
<reference evidence="3" key="2">
    <citation type="submission" date="2018-02" db="UniProtKB">
        <authorList>
            <consortium name="EnsemblPlants"/>
        </authorList>
    </citation>
    <scope>IDENTIFICATION</scope>
    <source>
        <strain evidence="3">Williams 82</strain>
    </source>
</reference>
<evidence type="ECO:0000313" key="3">
    <source>
        <dbReference type="EnsemblPlants" id="KRG90971"/>
    </source>
</evidence>
<dbReference type="GO" id="GO:0005634">
    <property type="term" value="C:nucleus"/>
    <property type="evidence" value="ECO:0000318"/>
    <property type="project" value="GO_Central"/>
</dbReference>
<dbReference type="PaxDb" id="3847-GLYMA20G26090.2"/>